<gene>
    <name evidence="2" type="ORF">DCC88_00100</name>
</gene>
<evidence type="ECO:0000313" key="3">
    <source>
        <dbReference type="Proteomes" id="UP000253934"/>
    </source>
</evidence>
<dbReference type="Proteomes" id="UP000253934">
    <property type="component" value="Unassembled WGS sequence"/>
</dbReference>
<keyword evidence="2" id="KW-0238">DNA-binding</keyword>
<evidence type="ECO:0000313" key="2">
    <source>
        <dbReference type="EMBL" id="RDB37361.1"/>
    </source>
</evidence>
<evidence type="ECO:0000259" key="1">
    <source>
        <dbReference type="SMART" id="SM00966"/>
    </source>
</evidence>
<feature type="domain" description="SpoVT-AbrB" evidence="1">
    <location>
        <begin position="12"/>
        <end position="58"/>
    </location>
</feature>
<reference evidence="2" key="1">
    <citation type="submission" date="2018-04" db="EMBL/GenBank/DDBJ databases">
        <title>Draft genome sequence of the Candidatus Spirobacillus cienkowskii, a pathogen of freshwater Daphnia species, reconstructed from hemolymph metagenomic reads.</title>
        <authorList>
            <person name="Bresciani L."/>
            <person name="Lemos L.N."/>
            <person name="Wale N."/>
            <person name="Lin J.Y."/>
            <person name="Fernandes G.R."/>
            <person name="Duffy M.A."/>
            <person name="Rodrigues J.M."/>
        </authorList>
    </citation>
    <scope>NUCLEOTIDE SEQUENCE [LARGE SCALE GENOMIC DNA]</scope>
    <source>
        <strain evidence="2">Binning01</strain>
    </source>
</reference>
<accession>A0A369KRU7</accession>
<organism evidence="2 3">
    <name type="scientific">Spirobacillus cienkowskii</name>
    <dbReference type="NCBI Taxonomy" id="495820"/>
    <lineage>
        <taxon>Bacteria</taxon>
        <taxon>Pseudomonadati</taxon>
        <taxon>Bdellovibrionota</taxon>
        <taxon>Oligoflexia</taxon>
        <taxon>Silvanigrellales</taxon>
        <taxon>Spirobacillus</taxon>
    </lineage>
</organism>
<dbReference type="GO" id="GO:0003677">
    <property type="term" value="F:DNA binding"/>
    <property type="evidence" value="ECO:0007669"/>
    <property type="project" value="UniProtKB-KW"/>
</dbReference>
<sequence length="96" mass="11473">MNTAKNLEKYEVIVDSRESIRLPQEIREKFNISKGAIFIVKPDSDGNLYLIKKDDKIIKKELLEKKKKFLNHFKDIDLSKKEDVTSEEFIKKERRF</sequence>
<comment type="caution">
    <text evidence="2">The sequence shown here is derived from an EMBL/GenBank/DDBJ whole genome shotgun (WGS) entry which is preliminary data.</text>
</comment>
<protein>
    <submittedName>
        <fullName evidence="2">AbrB/MazE/SpoVT family DNA-binding domain-containing protein</fullName>
    </submittedName>
</protein>
<name>A0A369KRU7_9BACT</name>
<dbReference type="SMART" id="SM00966">
    <property type="entry name" value="SpoVT_AbrB"/>
    <property type="match status" value="1"/>
</dbReference>
<dbReference type="InterPro" id="IPR007159">
    <property type="entry name" value="SpoVT-AbrB_dom"/>
</dbReference>
<dbReference type="EMBL" id="QOVW01000001">
    <property type="protein sequence ID" value="RDB37361.1"/>
    <property type="molecule type" value="Genomic_DNA"/>
</dbReference>
<keyword evidence="3" id="KW-1185">Reference proteome</keyword>
<dbReference type="SUPFAM" id="SSF89447">
    <property type="entry name" value="AbrB/MazE/MraZ-like"/>
    <property type="match status" value="1"/>
</dbReference>
<proteinExistence type="predicted"/>
<dbReference type="AlphaFoldDB" id="A0A369KRU7"/>
<dbReference type="Pfam" id="PF04014">
    <property type="entry name" value="MazE_antitoxin"/>
    <property type="match status" value="1"/>
</dbReference>
<dbReference type="InterPro" id="IPR037914">
    <property type="entry name" value="SpoVT-AbrB_sf"/>
</dbReference>